<sequence length="375" mass="41728">MNILKHFPSLLVFISTLFSFSHLTSSSELPCLKATCTISEPDIRFPFRIENRQTEACGYPGFDLSCDESGQTILKLPSSGNFTVQGIDYASQEIWINDPNNCLPYRIINSLNFLGSPFYGGYNEDFTFFNCSSDYLRYGLNPIACLSGSTHTVFATASPRVVKFLSPRCLSVGTFRVPVEWPFFEEVLSSDLNDHLRLTWDVPTCGRCESQGGRCGFKANSRREIVCSNIPDRGIPRSARYAVAVGVGIPAILCLVGLLCFICGRVKALTRRGGPIPEFNSTVAPQPRIVSGLDGLTLESYPKIVLGESRRLPKPDDNTCPICLSEYRPKETLKTIPECQHCFHSDCIDEWLLLNASCPICRKSPERPKPEPEEV</sequence>
<gene>
    <name evidence="19" type="ORF">PanWU01x14_069410</name>
</gene>
<comment type="catalytic activity">
    <reaction evidence="1">
        <text>S-ubiquitinyl-[E2 ubiquitin-conjugating enzyme]-L-cysteine + [acceptor protein]-L-lysine = [E2 ubiquitin-conjugating enzyme]-L-cysteine + N(6)-ubiquitinyl-[acceptor protein]-L-lysine.</text>
        <dbReference type="EC" id="2.3.2.27"/>
    </reaction>
</comment>
<accession>A0A2P5DFM7</accession>
<feature type="domain" description="RING-type" evidence="18">
    <location>
        <begin position="320"/>
        <end position="362"/>
    </location>
</feature>
<evidence type="ECO:0000259" key="18">
    <source>
        <dbReference type="PROSITE" id="PS50089"/>
    </source>
</evidence>
<dbReference type="Pfam" id="PF13639">
    <property type="entry name" value="zf-RING_2"/>
    <property type="match status" value="1"/>
</dbReference>
<dbReference type="PANTHER" id="PTHR46279">
    <property type="entry name" value="RING/U-BOX SUPERFAMILY PROTEIN"/>
    <property type="match status" value="1"/>
</dbReference>
<dbReference type="GO" id="GO:0016020">
    <property type="term" value="C:membrane"/>
    <property type="evidence" value="ECO:0007669"/>
    <property type="project" value="UniProtKB-SubCell"/>
</dbReference>
<evidence type="ECO:0000256" key="14">
    <source>
        <dbReference type="ARBA" id="ARBA00024209"/>
    </source>
</evidence>
<dbReference type="GO" id="GO:0008270">
    <property type="term" value="F:zinc ion binding"/>
    <property type="evidence" value="ECO:0007669"/>
    <property type="project" value="UniProtKB-KW"/>
</dbReference>
<evidence type="ECO:0000313" key="20">
    <source>
        <dbReference type="Proteomes" id="UP000237105"/>
    </source>
</evidence>
<evidence type="ECO:0000256" key="16">
    <source>
        <dbReference type="SAM" id="Phobius"/>
    </source>
</evidence>
<dbReference type="EMBL" id="JXTB01000041">
    <property type="protein sequence ID" value="PON72099.1"/>
    <property type="molecule type" value="Genomic_DNA"/>
</dbReference>
<keyword evidence="13 16" id="KW-0472">Membrane</keyword>
<dbReference type="Pfam" id="PF13947">
    <property type="entry name" value="GUB_WAK_bind"/>
    <property type="match status" value="1"/>
</dbReference>
<evidence type="ECO:0000256" key="4">
    <source>
        <dbReference type="ARBA" id="ARBA00012483"/>
    </source>
</evidence>
<dbReference type="GO" id="GO:0061630">
    <property type="term" value="F:ubiquitin protein ligase activity"/>
    <property type="evidence" value="ECO:0007669"/>
    <property type="project" value="UniProtKB-EC"/>
</dbReference>
<organism evidence="19 20">
    <name type="scientific">Parasponia andersonii</name>
    <name type="common">Sponia andersonii</name>
    <dbReference type="NCBI Taxonomy" id="3476"/>
    <lineage>
        <taxon>Eukaryota</taxon>
        <taxon>Viridiplantae</taxon>
        <taxon>Streptophyta</taxon>
        <taxon>Embryophyta</taxon>
        <taxon>Tracheophyta</taxon>
        <taxon>Spermatophyta</taxon>
        <taxon>Magnoliopsida</taxon>
        <taxon>eudicotyledons</taxon>
        <taxon>Gunneridae</taxon>
        <taxon>Pentapetalae</taxon>
        <taxon>rosids</taxon>
        <taxon>fabids</taxon>
        <taxon>Rosales</taxon>
        <taxon>Cannabaceae</taxon>
        <taxon>Parasponia</taxon>
    </lineage>
</organism>
<dbReference type="GO" id="GO:0030247">
    <property type="term" value="F:polysaccharide binding"/>
    <property type="evidence" value="ECO:0007669"/>
    <property type="project" value="InterPro"/>
</dbReference>
<feature type="chain" id="PRO_5015143106" description="RING-type E3 ubiquitin transferase" evidence="17">
    <location>
        <begin position="27"/>
        <end position="375"/>
    </location>
</feature>
<dbReference type="SMART" id="SM00184">
    <property type="entry name" value="RING"/>
    <property type="match status" value="1"/>
</dbReference>
<feature type="signal peptide" evidence="17">
    <location>
        <begin position="1"/>
        <end position="26"/>
    </location>
</feature>
<keyword evidence="8 17" id="KW-0732">Signal</keyword>
<feature type="transmembrane region" description="Helical" evidence="16">
    <location>
        <begin position="241"/>
        <end position="262"/>
    </location>
</feature>
<evidence type="ECO:0000256" key="6">
    <source>
        <dbReference type="ARBA" id="ARBA00022692"/>
    </source>
</evidence>
<keyword evidence="12 16" id="KW-1133">Transmembrane helix</keyword>
<comment type="similarity">
    <text evidence="14">Belongs to the RING-type zinc finger family. ATL subfamily.</text>
</comment>
<protein>
    <recommendedName>
        <fullName evidence="4">RING-type E3 ubiquitin transferase</fullName>
        <ecNumber evidence="4">2.3.2.27</ecNumber>
    </recommendedName>
</protein>
<dbReference type="AlphaFoldDB" id="A0A2P5DFM7"/>
<keyword evidence="5" id="KW-0808">Transferase</keyword>
<evidence type="ECO:0000256" key="1">
    <source>
        <dbReference type="ARBA" id="ARBA00000900"/>
    </source>
</evidence>
<keyword evidence="20" id="KW-1185">Reference proteome</keyword>
<evidence type="ECO:0000256" key="13">
    <source>
        <dbReference type="ARBA" id="ARBA00023136"/>
    </source>
</evidence>
<comment type="subcellular location">
    <subcellularLocation>
        <location evidence="2">Membrane</location>
        <topology evidence="2">Single-pass membrane protein</topology>
    </subcellularLocation>
</comment>
<comment type="caution">
    <text evidence="19">The sequence shown here is derived from an EMBL/GenBank/DDBJ whole genome shotgun (WGS) entry which is preliminary data.</text>
</comment>
<name>A0A2P5DFM7_PARAD</name>
<keyword evidence="7" id="KW-0479">Metal-binding</keyword>
<reference evidence="20" key="1">
    <citation type="submission" date="2016-06" db="EMBL/GenBank/DDBJ databases">
        <title>Parallel loss of symbiosis genes in relatives of nitrogen-fixing non-legume Parasponia.</title>
        <authorList>
            <person name="Van Velzen R."/>
            <person name="Holmer R."/>
            <person name="Bu F."/>
            <person name="Rutten L."/>
            <person name="Van Zeijl A."/>
            <person name="Liu W."/>
            <person name="Santuari L."/>
            <person name="Cao Q."/>
            <person name="Sharma T."/>
            <person name="Shen D."/>
            <person name="Roswanjaya Y."/>
            <person name="Wardhani T."/>
            <person name="Kalhor M.S."/>
            <person name="Jansen J."/>
            <person name="Van den Hoogen J."/>
            <person name="Gungor B."/>
            <person name="Hartog M."/>
            <person name="Hontelez J."/>
            <person name="Verver J."/>
            <person name="Yang W.-C."/>
            <person name="Schijlen E."/>
            <person name="Repin R."/>
            <person name="Schilthuizen M."/>
            <person name="Schranz E."/>
            <person name="Heidstra R."/>
            <person name="Miyata K."/>
            <person name="Fedorova E."/>
            <person name="Kohlen W."/>
            <person name="Bisseling T."/>
            <person name="Smit S."/>
            <person name="Geurts R."/>
        </authorList>
    </citation>
    <scope>NUCLEOTIDE SEQUENCE [LARGE SCALE GENOMIC DNA]</scope>
    <source>
        <strain evidence="20">cv. WU1-14</strain>
    </source>
</reference>
<dbReference type="InterPro" id="IPR013083">
    <property type="entry name" value="Znf_RING/FYVE/PHD"/>
</dbReference>
<evidence type="ECO:0000256" key="3">
    <source>
        <dbReference type="ARBA" id="ARBA00004906"/>
    </source>
</evidence>
<comment type="pathway">
    <text evidence="3">Protein modification; protein ubiquitination.</text>
</comment>
<dbReference type="EC" id="2.3.2.27" evidence="4"/>
<dbReference type="InterPro" id="IPR001841">
    <property type="entry name" value="Znf_RING"/>
</dbReference>
<proteinExistence type="inferred from homology"/>
<dbReference type="Gene3D" id="3.30.40.10">
    <property type="entry name" value="Zinc/RING finger domain, C3HC4 (zinc finger)"/>
    <property type="match status" value="1"/>
</dbReference>
<evidence type="ECO:0000256" key="10">
    <source>
        <dbReference type="ARBA" id="ARBA00022786"/>
    </source>
</evidence>
<evidence type="ECO:0000256" key="7">
    <source>
        <dbReference type="ARBA" id="ARBA00022723"/>
    </source>
</evidence>
<evidence type="ECO:0000256" key="5">
    <source>
        <dbReference type="ARBA" id="ARBA00022679"/>
    </source>
</evidence>
<dbReference type="SUPFAM" id="SSF57850">
    <property type="entry name" value="RING/U-box"/>
    <property type="match status" value="1"/>
</dbReference>
<dbReference type="Proteomes" id="UP000237105">
    <property type="component" value="Unassembled WGS sequence"/>
</dbReference>
<keyword evidence="9 15" id="KW-0863">Zinc-finger</keyword>
<dbReference type="PROSITE" id="PS50089">
    <property type="entry name" value="ZF_RING_2"/>
    <property type="match status" value="1"/>
</dbReference>
<keyword evidence="6 16" id="KW-0812">Transmembrane</keyword>
<dbReference type="InterPro" id="IPR046948">
    <property type="entry name" value="ATL20-22-like"/>
</dbReference>
<dbReference type="OrthoDB" id="8062037at2759"/>
<dbReference type="PANTHER" id="PTHR46279:SF10">
    <property type="entry name" value="RING-TYPE E3 UBIQUITIN TRANSFERASE"/>
    <property type="match status" value="1"/>
</dbReference>
<evidence type="ECO:0000256" key="9">
    <source>
        <dbReference type="ARBA" id="ARBA00022771"/>
    </source>
</evidence>
<evidence type="ECO:0000256" key="8">
    <source>
        <dbReference type="ARBA" id="ARBA00022729"/>
    </source>
</evidence>
<keyword evidence="10" id="KW-0833">Ubl conjugation pathway</keyword>
<evidence type="ECO:0000256" key="15">
    <source>
        <dbReference type="PROSITE-ProRule" id="PRU00175"/>
    </source>
</evidence>
<evidence type="ECO:0000313" key="19">
    <source>
        <dbReference type="EMBL" id="PON72099.1"/>
    </source>
</evidence>
<dbReference type="InterPro" id="IPR025287">
    <property type="entry name" value="WAK_GUB"/>
</dbReference>
<evidence type="ECO:0000256" key="2">
    <source>
        <dbReference type="ARBA" id="ARBA00004167"/>
    </source>
</evidence>
<evidence type="ECO:0000256" key="17">
    <source>
        <dbReference type="SAM" id="SignalP"/>
    </source>
</evidence>
<evidence type="ECO:0000256" key="12">
    <source>
        <dbReference type="ARBA" id="ARBA00022989"/>
    </source>
</evidence>
<dbReference type="CDD" id="cd16461">
    <property type="entry name" value="RING-H2_EL5-like"/>
    <property type="match status" value="1"/>
</dbReference>
<evidence type="ECO:0000256" key="11">
    <source>
        <dbReference type="ARBA" id="ARBA00022833"/>
    </source>
</evidence>
<keyword evidence="11" id="KW-0862">Zinc</keyword>